<name>A0A0N1H378_9EURO</name>
<dbReference type="GeneID" id="28737238"/>
<dbReference type="OrthoDB" id="3182339at2759"/>
<dbReference type="STRING" id="1664694.A0A0N1H378"/>
<dbReference type="Proteomes" id="UP000038010">
    <property type="component" value="Unassembled WGS sequence"/>
</dbReference>
<evidence type="ECO:0000313" key="6">
    <source>
        <dbReference type="Proteomes" id="UP000038010"/>
    </source>
</evidence>
<evidence type="ECO:0000256" key="4">
    <source>
        <dbReference type="SAM" id="MobiDB-lite"/>
    </source>
</evidence>
<accession>A0A0N1H378</accession>
<dbReference type="InterPro" id="IPR002110">
    <property type="entry name" value="Ankyrin_rpt"/>
</dbReference>
<keyword evidence="2 3" id="KW-0040">ANK repeat</keyword>
<evidence type="ECO:0000256" key="1">
    <source>
        <dbReference type="ARBA" id="ARBA00022737"/>
    </source>
</evidence>
<dbReference type="InterPro" id="IPR036770">
    <property type="entry name" value="Ankyrin_rpt-contain_sf"/>
</dbReference>
<feature type="region of interest" description="Disordered" evidence="4">
    <location>
        <begin position="1534"/>
        <end position="1666"/>
    </location>
</feature>
<dbReference type="PROSITE" id="PS50088">
    <property type="entry name" value="ANK_REPEAT"/>
    <property type="match status" value="1"/>
</dbReference>
<gene>
    <name evidence="5" type="ORF">AB675_5169</name>
</gene>
<evidence type="ECO:0000256" key="3">
    <source>
        <dbReference type="PROSITE-ProRule" id="PRU00023"/>
    </source>
</evidence>
<feature type="compositionally biased region" description="Basic and acidic residues" evidence="4">
    <location>
        <begin position="1572"/>
        <end position="1587"/>
    </location>
</feature>
<dbReference type="PANTHER" id="PTHR24123:SF33">
    <property type="entry name" value="PROTEIN HOS4"/>
    <property type="match status" value="1"/>
</dbReference>
<organism evidence="5 6">
    <name type="scientific">Cyphellophora attinorum</name>
    <dbReference type="NCBI Taxonomy" id="1664694"/>
    <lineage>
        <taxon>Eukaryota</taxon>
        <taxon>Fungi</taxon>
        <taxon>Dikarya</taxon>
        <taxon>Ascomycota</taxon>
        <taxon>Pezizomycotina</taxon>
        <taxon>Eurotiomycetes</taxon>
        <taxon>Chaetothyriomycetidae</taxon>
        <taxon>Chaetothyriales</taxon>
        <taxon>Cyphellophoraceae</taxon>
        <taxon>Cyphellophora</taxon>
    </lineage>
</organism>
<feature type="compositionally biased region" description="Acidic residues" evidence="4">
    <location>
        <begin position="1601"/>
        <end position="1620"/>
    </location>
</feature>
<proteinExistence type="predicted"/>
<feature type="region of interest" description="Disordered" evidence="4">
    <location>
        <begin position="1386"/>
        <end position="1412"/>
    </location>
</feature>
<protein>
    <submittedName>
        <fullName evidence="5">Uncharacterized protein</fullName>
    </submittedName>
</protein>
<evidence type="ECO:0000256" key="2">
    <source>
        <dbReference type="ARBA" id="ARBA00023043"/>
    </source>
</evidence>
<feature type="compositionally biased region" description="Basic and acidic residues" evidence="4">
    <location>
        <begin position="1386"/>
        <end position="1408"/>
    </location>
</feature>
<keyword evidence="6" id="KW-1185">Reference proteome</keyword>
<keyword evidence="1" id="KW-0677">Repeat</keyword>
<dbReference type="InterPro" id="IPR051165">
    <property type="entry name" value="Multifunctional_ANK_Repeat"/>
</dbReference>
<dbReference type="RefSeq" id="XP_017999205.1">
    <property type="nucleotide sequence ID" value="XM_018145358.1"/>
</dbReference>
<feature type="compositionally biased region" description="Basic and acidic residues" evidence="4">
    <location>
        <begin position="1534"/>
        <end position="1544"/>
    </location>
</feature>
<reference evidence="5 6" key="1">
    <citation type="submission" date="2015-06" db="EMBL/GenBank/DDBJ databases">
        <title>Draft genome of the ant-associated black yeast Phialophora attae CBS 131958.</title>
        <authorList>
            <person name="Moreno L.F."/>
            <person name="Stielow B.J."/>
            <person name="de Hoog S."/>
            <person name="Vicente V.A."/>
            <person name="Weiss V.A."/>
            <person name="de Vries M."/>
            <person name="Cruz L.M."/>
            <person name="Souza E.M."/>
        </authorList>
    </citation>
    <scope>NUCLEOTIDE SEQUENCE [LARGE SCALE GENOMIC DNA]</scope>
    <source>
        <strain evidence="5 6">CBS 131958</strain>
    </source>
</reference>
<dbReference type="VEuPathDB" id="FungiDB:AB675_5169"/>
<dbReference type="Pfam" id="PF12796">
    <property type="entry name" value="Ank_2"/>
    <property type="match status" value="1"/>
</dbReference>
<dbReference type="SMART" id="SM00248">
    <property type="entry name" value="ANK"/>
    <property type="match status" value="9"/>
</dbReference>
<feature type="repeat" description="ANK" evidence="3">
    <location>
        <begin position="1149"/>
        <end position="1181"/>
    </location>
</feature>
<dbReference type="Gene3D" id="1.25.40.20">
    <property type="entry name" value="Ankyrin repeat-containing domain"/>
    <property type="match status" value="5"/>
</dbReference>
<comment type="caution">
    <text evidence="5">The sequence shown here is derived from an EMBL/GenBank/DDBJ whole genome shotgun (WGS) entry which is preliminary data.</text>
</comment>
<dbReference type="PROSITE" id="PS50297">
    <property type="entry name" value="ANK_REP_REGION"/>
    <property type="match status" value="1"/>
</dbReference>
<evidence type="ECO:0000313" key="5">
    <source>
        <dbReference type="EMBL" id="KPI39242.1"/>
    </source>
</evidence>
<dbReference type="PANTHER" id="PTHR24123">
    <property type="entry name" value="ANKYRIN REPEAT-CONTAINING"/>
    <property type="match status" value="1"/>
</dbReference>
<sequence length="1785" mass="197318">MPRQFSKPDLQRLLQAEDIAQVVLEPKLVLRSTPPTHAVEQRHTTQATDIIANEKISEKRKPPFWKTARRKQSYTFKLVTDALPNAVATNEPTGVIQALLDIGGSSSYVKNAETRNSLETSRSALLLQATSIGNLDTISLLASIIPCPRLDEALAQALASANHSTIMRLLEHGANPNSCSTQIMAFAAAGQHMQLALLQQAPRQILAGLAFAALDGAVASGCSKTLSLLASIADLHEHTAVSALSETVHKGDVKMLLIILARCSELLRSDLLDKHVLEVFESTSLDPALRCQFTDALLYAGADGNDTSATFCSAVERGEVGVVELFIKHKVDVNWPRGQAQAACFAARTGNTQLLQRVLSAGSLSTEGACRVLAGLSRTMPASERLAMLNKLLHAGARGPAVDQALVFAVRDANDNEVQLLRHNGARIGSDATALVEAISADRPQTVSILLSGNVDTTVLQRAFPALRRATKDRRFEMTKMLLDKGARGEAISAALSEAVCDQKSTRDERLIEILINAGADPSFGRASSFRHVVSRCDLRMFSRLLHSPISTETASDIVSDVATKSDTDTRYRFYEQLIAGGVPREGMSRALILELSNTHSNTAICELLLHKGHADISFDSGRALAIAAAKNDASMLNLLVSGQSVSATAVRPALISIIQSKTFDDETKASRIRRLNVTPLIAYEGIAASVQYCAKHCASGSTWPLAAFSALIDQKPDINAEQGGLLGDAIAHSALSLLRLLLNLKPSQAVLDIALMSCLSITNEETCIEHLEALLKCQPTKEGISRALVAAFQHDKPLSICKLLLNHGADVEYGNHKAVVYAFRNQNVGAIQLIFASNSSQQMLATAFDSAIQQSDPTVVFDLVSFTLKAGFRGLPVYTLVLSIVQAQQTDMRLLQLCIDHGAMSYAQDSQCAVHATITQKLDVVRVLAQNAFTSSMACDCIRACVDQGVLLNCSADLVALLLGKGAHGPVLSVALLHVVVNSAARDRSSKIDLLVRYGADVNASNGEVLSKACEFGDLGLALALSQARTVPTSTFCAILDVLRQKYERDQVEATFGLGRVSQLPVLQVLLTRRPQGEGELQAILDAEPELLKNSRTPVTLLPGGPRAHMNGPTDLFHWALEASPRIETSLLCILVARGIDIGHVNSKGETSIMVAIRTGRSQLIEPLRLQGADISRRDYNGRAPLLYAVELGQADAVERLVSFAKPDDGSLHQAIRRLDTRLVGLLLNHGHDATIPSQYTAHGKHTPLMELLSLNVDPSQHYEFKEIVRMLVSHGADLTKKVDNKPLICAALDRGYAITEAILAAGLKARIDEDWNNYNDGQHCYSPTQYAVRMLKGSDEHRGRLLELLRMYGAQKEIYYRLQGPQPDDAVGMPPHLERLERQRREKLQREQDAREAMERERENRKQQQQFDLMLEQERHDRSWDLRQDTADREANIRDANHRRQIGHTRDIRAEEEADRELEARARVREQNDLLNYEEERNHNALNFARQQQNLEVKHRKALLGAQNDALQRQMQYKGMYYQGKNAYEEEQHRRSMARREASQSSRVASIEDREWRAQQRHQRAIEAAQTRDWREENRHERQLEQQHQLRLTQGEERYSDEDSVGEDDDEESADEEFDAHSDVSHISSFETRPRLPPPGVATRTVSSISTYPRKEDSSVSNPDALDVHHPSPWIGSISLKSVFASTLWYHIDETSAEYSRDSGPSFEDFAHLQETTSSFRACVTFFLTSDLRIGIDETTYYERAVNTASLEWRLVTDCHSFLRFWLGDSQPCYTRAIRTVDH</sequence>
<dbReference type="SUPFAM" id="SSF48403">
    <property type="entry name" value="Ankyrin repeat"/>
    <property type="match status" value="4"/>
</dbReference>
<dbReference type="EMBL" id="LFJN01000015">
    <property type="protein sequence ID" value="KPI39242.1"/>
    <property type="molecule type" value="Genomic_DNA"/>
</dbReference>